<name>A0A8S5PRB7_9CAUD</name>
<accession>A0A8S5PRB7</accession>
<organism evidence="2">
    <name type="scientific">Myoviridae sp. ctEg02</name>
    <dbReference type="NCBI Taxonomy" id="2825061"/>
    <lineage>
        <taxon>Viruses</taxon>
        <taxon>Duplodnaviria</taxon>
        <taxon>Heunggongvirae</taxon>
        <taxon>Uroviricota</taxon>
        <taxon>Caudoviricetes</taxon>
    </lineage>
</organism>
<reference evidence="2" key="1">
    <citation type="journal article" date="2021" name="Proc. Natl. Acad. Sci. U.S.A.">
        <title>A Catalog of Tens of Thousands of Viruses from Human Metagenomes Reveals Hidden Associations with Chronic Diseases.</title>
        <authorList>
            <person name="Tisza M.J."/>
            <person name="Buck C.B."/>
        </authorList>
    </citation>
    <scope>NUCLEOTIDE SEQUENCE</scope>
    <source>
        <strain evidence="2">CtEg02</strain>
    </source>
</reference>
<feature type="compositionally biased region" description="Basic residues" evidence="1">
    <location>
        <begin position="1"/>
        <end position="10"/>
    </location>
</feature>
<proteinExistence type="predicted"/>
<evidence type="ECO:0000256" key="1">
    <source>
        <dbReference type="SAM" id="MobiDB-lite"/>
    </source>
</evidence>
<evidence type="ECO:0000313" key="2">
    <source>
        <dbReference type="EMBL" id="DAE09061.1"/>
    </source>
</evidence>
<dbReference type="EMBL" id="BK015482">
    <property type="protein sequence ID" value="DAE09061.1"/>
    <property type="molecule type" value="Genomic_DNA"/>
</dbReference>
<protein>
    <submittedName>
        <fullName evidence="2">Uncharacterized protein</fullName>
    </submittedName>
</protein>
<feature type="region of interest" description="Disordered" evidence="1">
    <location>
        <begin position="1"/>
        <end position="32"/>
    </location>
</feature>
<feature type="compositionally biased region" description="Basic and acidic residues" evidence="1">
    <location>
        <begin position="17"/>
        <end position="32"/>
    </location>
</feature>
<sequence>MREHRAKHRNSSMCKENMYEMDKEVKGDRHEH</sequence>